<dbReference type="PANTHER" id="PTHR33646">
    <property type="entry name" value="GB|AAF00631.1"/>
    <property type="match status" value="1"/>
</dbReference>
<dbReference type="PANTHER" id="PTHR33646:SF2">
    <property type="entry name" value="F20H23.8 PROTEIN"/>
    <property type="match status" value="1"/>
</dbReference>
<evidence type="ECO:0000313" key="3">
    <source>
        <dbReference type="EMBL" id="KAF8396008.1"/>
    </source>
</evidence>
<dbReference type="OMA" id="GTQQRHK"/>
<evidence type="ECO:0000313" key="4">
    <source>
        <dbReference type="Proteomes" id="UP000655225"/>
    </source>
</evidence>
<dbReference type="Proteomes" id="UP000655225">
    <property type="component" value="Unassembled WGS sequence"/>
</dbReference>
<gene>
    <name evidence="3" type="ORF">HHK36_017619</name>
</gene>
<keyword evidence="1" id="KW-0812">Transmembrane</keyword>
<evidence type="ECO:0000259" key="2">
    <source>
        <dbReference type="Pfam" id="PF20705"/>
    </source>
</evidence>
<dbReference type="InterPro" id="IPR045883">
    <property type="entry name" value="At4g13530-like"/>
</dbReference>
<organism evidence="3 4">
    <name type="scientific">Tetracentron sinense</name>
    <name type="common">Spur-leaf</name>
    <dbReference type="NCBI Taxonomy" id="13715"/>
    <lineage>
        <taxon>Eukaryota</taxon>
        <taxon>Viridiplantae</taxon>
        <taxon>Streptophyta</taxon>
        <taxon>Embryophyta</taxon>
        <taxon>Tracheophyta</taxon>
        <taxon>Spermatophyta</taxon>
        <taxon>Magnoliopsida</taxon>
        <taxon>Trochodendrales</taxon>
        <taxon>Trochodendraceae</taxon>
        <taxon>Tetracentron</taxon>
    </lineage>
</organism>
<keyword evidence="4" id="KW-1185">Reference proteome</keyword>
<evidence type="ECO:0000256" key="1">
    <source>
        <dbReference type="SAM" id="Phobius"/>
    </source>
</evidence>
<dbReference type="InterPro" id="IPR049224">
    <property type="entry name" value="DUF6821"/>
</dbReference>
<dbReference type="Pfam" id="PF20705">
    <property type="entry name" value="DUF6821"/>
    <property type="match status" value="1"/>
</dbReference>
<keyword evidence="1" id="KW-1133">Transmembrane helix</keyword>
<feature type="domain" description="DUF6821" evidence="2">
    <location>
        <begin position="127"/>
        <end position="304"/>
    </location>
</feature>
<comment type="caution">
    <text evidence="3">The sequence shown here is derived from an EMBL/GenBank/DDBJ whole genome shotgun (WGS) entry which is preliminary data.</text>
</comment>
<proteinExistence type="predicted"/>
<dbReference type="OrthoDB" id="766965at2759"/>
<sequence length="304" mass="34105">MEKAPDEMDLDEWEFIPEDGFLEFHHHEDGGKKRLSSKKAGFDAKSMFDMNYFICPSPTNRIAEKQPNSSVSKGMNQLVPITSQLEPTVGKIPDYESVKEVTKVPIEITIRRSVLSENFETPNLGSDQDPISQVFFKKMKENEFVDMKMDSPKSSSRGSKPQIEVGSIQFEEQGEAYKGEAMEQKTASKGTIEQEMVLDSKIKEETNWEGGGGLSIGSWRLNGIGSLCSIGIAAATICIFIFGSHQRHKHNQQNQKIRFEIYADEKRIKQVVHHATKLNQAISAVRGVPLTRAHITFGGYYNGL</sequence>
<feature type="transmembrane region" description="Helical" evidence="1">
    <location>
        <begin position="224"/>
        <end position="243"/>
    </location>
</feature>
<reference evidence="3 4" key="1">
    <citation type="submission" date="2020-04" db="EMBL/GenBank/DDBJ databases">
        <title>Plant Genome Project.</title>
        <authorList>
            <person name="Zhang R.-G."/>
        </authorList>
    </citation>
    <scope>NUCLEOTIDE SEQUENCE [LARGE SCALE GENOMIC DNA]</scope>
    <source>
        <strain evidence="3">YNK0</strain>
        <tissue evidence="3">Leaf</tissue>
    </source>
</reference>
<dbReference type="EMBL" id="JABCRI010000012">
    <property type="protein sequence ID" value="KAF8396008.1"/>
    <property type="molecule type" value="Genomic_DNA"/>
</dbReference>
<keyword evidence="1" id="KW-0472">Membrane</keyword>
<name>A0A834Z0T6_TETSI</name>
<dbReference type="AlphaFoldDB" id="A0A834Z0T6"/>
<protein>
    <recommendedName>
        <fullName evidence="2">DUF6821 domain-containing protein</fullName>
    </recommendedName>
</protein>
<accession>A0A834Z0T6</accession>